<sequence>MCTTLRSQRERERSPLPVDGQGVLGCVGWRTTVRGAASLSVTTTTNNNSRQDCGRTGHDSIPLVRLA</sequence>
<dbReference type="InParanoid" id="A0A7J6J6Y6"/>
<dbReference type="EMBL" id="ANPB02000004">
    <property type="protein sequence ID" value="KAF4484997.1"/>
    <property type="molecule type" value="Genomic_DNA"/>
</dbReference>
<dbReference type="AlphaFoldDB" id="A0A7J6J6Y6"/>
<protein>
    <submittedName>
        <fullName evidence="2">Uncharacterized protein</fullName>
    </submittedName>
</protein>
<name>A0A7J6J6Y6_COLFN</name>
<gene>
    <name evidence="2" type="ORF">CGGC5_v007644</name>
</gene>
<reference evidence="2 3" key="1">
    <citation type="submission" date="2012-08" db="EMBL/GenBank/DDBJ databases">
        <authorList>
            <person name="Gan P.H.P."/>
            <person name="Ikeda K."/>
            <person name="Irieda H."/>
            <person name="Narusaka M."/>
            <person name="O'Connell R.J."/>
            <person name="Narusaka Y."/>
            <person name="Takano Y."/>
            <person name="Kubo Y."/>
            <person name="Shirasu K."/>
        </authorList>
    </citation>
    <scope>NUCLEOTIDE SEQUENCE [LARGE SCALE GENOMIC DNA]</scope>
    <source>
        <strain evidence="2 3">Nara gc5</strain>
    </source>
</reference>
<dbReference type="GeneID" id="90979966"/>
<dbReference type="Proteomes" id="UP000011096">
    <property type="component" value="Unassembled WGS sequence"/>
</dbReference>
<dbReference type="RefSeq" id="XP_066008813.1">
    <property type="nucleotide sequence ID" value="XM_066151884.1"/>
</dbReference>
<evidence type="ECO:0000313" key="3">
    <source>
        <dbReference type="Proteomes" id="UP000011096"/>
    </source>
</evidence>
<keyword evidence="3" id="KW-1185">Reference proteome</keyword>
<evidence type="ECO:0000313" key="2">
    <source>
        <dbReference type="EMBL" id="KAF4484997.1"/>
    </source>
</evidence>
<reference evidence="2 3" key="2">
    <citation type="submission" date="2020-04" db="EMBL/GenBank/DDBJ databases">
        <title>Genome sequencing and assembly of multiple isolates from the Colletotrichum gloeosporioides species complex.</title>
        <authorList>
            <person name="Gan P."/>
            <person name="Shirasu K."/>
        </authorList>
    </citation>
    <scope>NUCLEOTIDE SEQUENCE [LARGE SCALE GENOMIC DNA]</scope>
    <source>
        <strain evidence="2 3">Nara gc5</strain>
    </source>
</reference>
<accession>A0A7J6J6Y6</accession>
<proteinExistence type="predicted"/>
<feature type="region of interest" description="Disordered" evidence="1">
    <location>
        <begin position="42"/>
        <end position="67"/>
    </location>
</feature>
<comment type="caution">
    <text evidence="2">The sequence shown here is derived from an EMBL/GenBank/DDBJ whole genome shotgun (WGS) entry which is preliminary data.</text>
</comment>
<organism evidence="2 3">
    <name type="scientific">Colletotrichum fructicola (strain Nara gc5)</name>
    <name type="common">Anthracnose fungus</name>
    <name type="synonym">Colletotrichum gloeosporioides (strain Nara gc5)</name>
    <dbReference type="NCBI Taxonomy" id="1213859"/>
    <lineage>
        <taxon>Eukaryota</taxon>
        <taxon>Fungi</taxon>
        <taxon>Dikarya</taxon>
        <taxon>Ascomycota</taxon>
        <taxon>Pezizomycotina</taxon>
        <taxon>Sordariomycetes</taxon>
        <taxon>Hypocreomycetidae</taxon>
        <taxon>Glomerellales</taxon>
        <taxon>Glomerellaceae</taxon>
        <taxon>Colletotrichum</taxon>
        <taxon>Colletotrichum gloeosporioides species complex</taxon>
    </lineage>
</organism>
<evidence type="ECO:0000256" key="1">
    <source>
        <dbReference type="SAM" id="MobiDB-lite"/>
    </source>
</evidence>